<dbReference type="AlphaFoldDB" id="A0A937X616"/>
<name>A0A937X616_9BACT</name>
<evidence type="ECO:0000313" key="2">
    <source>
        <dbReference type="EMBL" id="MBM3274845.1"/>
    </source>
</evidence>
<proteinExistence type="predicted"/>
<accession>A0A937X616</accession>
<dbReference type="Proteomes" id="UP000703893">
    <property type="component" value="Unassembled WGS sequence"/>
</dbReference>
<dbReference type="EMBL" id="VGJX01000349">
    <property type="protein sequence ID" value="MBM3274845.1"/>
    <property type="molecule type" value="Genomic_DNA"/>
</dbReference>
<reference evidence="2 3" key="1">
    <citation type="submission" date="2019-03" db="EMBL/GenBank/DDBJ databases">
        <title>Lake Tanganyika Metagenome-Assembled Genomes (MAGs).</title>
        <authorList>
            <person name="Tran P."/>
        </authorList>
    </citation>
    <scope>NUCLEOTIDE SEQUENCE [LARGE SCALE GENOMIC DNA]</scope>
    <source>
        <strain evidence="2">K_DeepCast_65m_m2_236</strain>
    </source>
</reference>
<protein>
    <submittedName>
        <fullName evidence="2">Uncharacterized protein</fullName>
    </submittedName>
</protein>
<feature type="region of interest" description="Disordered" evidence="1">
    <location>
        <begin position="32"/>
        <end position="69"/>
    </location>
</feature>
<sequence length="69" mass="7545">MWYASEGKVHLVPLVRRVEPIMLRSPRAEEVALGLPDSPPADLAAPIPRGRSGSKPRQETWAGRSEISA</sequence>
<feature type="compositionally biased region" description="Low complexity" evidence="1">
    <location>
        <begin position="32"/>
        <end position="46"/>
    </location>
</feature>
<evidence type="ECO:0000256" key="1">
    <source>
        <dbReference type="SAM" id="MobiDB-lite"/>
    </source>
</evidence>
<organism evidence="2 3">
    <name type="scientific">Candidatus Tanganyikabacteria bacterium</name>
    <dbReference type="NCBI Taxonomy" id="2961651"/>
    <lineage>
        <taxon>Bacteria</taxon>
        <taxon>Bacillati</taxon>
        <taxon>Candidatus Sericytochromatia</taxon>
        <taxon>Candidatus Tanganyikabacteria</taxon>
    </lineage>
</organism>
<gene>
    <name evidence="2" type="ORF">FJZ00_06815</name>
</gene>
<evidence type="ECO:0000313" key="3">
    <source>
        <dbReference type="Proteomes" id="UP000703893"/>
    </source>
</evidence>
<comment type="caution">
    <text evidence="2">The sequence shown here is derived from an EMBL/GenBank/DDBJ whole genome shotgun (WGS) entry which is preliminary data.</text>
</comment>